<gene>
    <name evidence="1" type="ORF">CCS01_19325</name>
</gene>
<dbReference type="AlphaFoldDB" id="A0A2S6N747"/>
<evidence type="ECO:0000313" key="2">
    <source>
        <dbReference type="Proteomes" id="UP000239724"/>
    </source>
</evidence>
<organism evidence="1 2">
    <name type="scientific">Rhodopila globiformis</name>
    <name type="common">Rhodopseudomonas globiformis</name>
    <dbReference type="NCBI Taxonomy" id="1071"/>
    <lineage>
        <taxon>Bacteria</taxon>
        <taxon>Pseudomonadati</taxon>
        <taxon>Pseudomonadota</taxon>
        <taxon>Alphaproteobacteria</taxon>
        <taxon>Acetobacterales</taxon>
        <taxon>Acetobacteraceae</taxon>
        <taxon>Rhodopila</taxon>
    </lineage>
</organism>
<evidence type="ECO:0008006" key="3">
    <source>
        <dbReference type="Google" id="ProtNLM"/>
    </source>
</evidence>
<reference evidence="1 2" key="1">
    <citation type="journal article" date="2018" name="Arch. Microbiol.">
        <title>New insights into the metabolic potential of the phototrophic purple bacterium Rhodopila globiformis DSM 161(T) from its draft genome sequence and evidence for a vanadium-dependent nitrogenase.</title>
        <authorList>
            <person name="Imhoff J.F."/>
            <person name="Rahn T."/>
            <person name="Kunzel S."/>
            <person name="Neulinger S.C."/>
        </authorList>
    </citation>
    <scope>NUCLEOTIDE SEQUENCE [LARGE SCALE GENOMIC DNA]</scope>
    <source>
        <strain evidence="1 2">DSM 161</strain>
    </source>
</reference>
<dbReference type="EMBL" id="NHRY01000212">
    <property type="protein sequence ID" value="PPQ30433.1"/>
    <property type="molecule type" value="Genomic_DNA"/>
</dbReference>
<keyword evidence="2" id="KW-1185">Reference proteome</keyword>
<protein>
    <recommendedName>
        <fullName evidence="3">Flagellar FliJ protein</fullName>
    </recommendedName>
</protein>
<proteinExistence type="predicted"/>
<evidence type="ECO:0000313" key="1">
    <source>
        <dbReference type="EMBL" id="PPQ30433.1"/>
    </source>
</evidence>
<dbReference type="InterPro" id="IPR053716">
    <property type="entry name" value="Flag_assembly_chemotaxis_eff"/>
</dbReference>
<comment type="caution">
    <text evidence="1">The sequence shown here is derived from an EMBL/GenBank/DDBJ whole genome shotgun (WGS) entry which is preliminary data.</text>
</comment>
<accession>A0A2S6N747</accession>
<sequence>MARDPLKVLSVVRQRAVDQRRQALAACLAAEAAAGDRIRRLEEAVRLDQARADAAPDPLLFHDIFLATRRHWRTEQQVSRVALAEAGHQAEDARAALAAARLAAEAVDRLIAERAAAAQAEADRRAQHVLDDIARGLRK</sequence>
<name>A0A2S6N747_RHOGL</name>
<dbReference type="Gene3D" id="1.10.287.1700">
    <property type="match status" value="1"/>
</dbReference>
<dbReference type="Proteomes" id="UP000239724">
    <property type="component" value="Unassembled WGS sequence"/>
</dbReference>
<dbReference type="RefSeq" id="WP_104520458.1">
    <property type="nucleotide sequence ID" value="NZ_NHRY01000212.1"/>
</dbReference>